<evidence type="ECO:0000313" key="9">
    <source>
        <dbReference type="Proteomes" id="UP000177583"/>
    </source>
</evidence>
<comment type="similarity">
    <text evidence="4 5">Belongs to the RlpA family.</text>
</comment>
<dbReference type="EC" id="4.2.2.-" evidence="4"/>
<evidence type="ECO:0000259" key="7">
    <source>
        <dbReference type="PROSITE" id="PS51724"/>
    </source>
</evidence>
<dbReference type="GO" id="GO:0042834">
    <property type="term" value="F:peptidoglycan binding"/>
    <property type="evidence" value="ECO:0007669"/>
    <property type="project" value="InterPro"/>
</dbReference>
<dbReference type="PROSITE" id="PS51724">
    <property type="entry name" value="SPOR"/>
    <property type="match status" value="1"/>
</dbReference>
<accession>A0A1F6GSD6</accession>
<keyword evidence="1" id="KW-0732">Signal</keyword>
<dbReference type="PANTHER" id="PTHR34183">
    <property type="entry name" value="ENDOLYTIC PEPTIDOGLYCAN TRANSGLYCOSYLASE RLPA"/>
    <property type="match status" value="1"/>
</dbReference>
<dbReference type="InterPro" id="IPR036680">
    <property type="entry name" value="SPOR-like_sf"/>
</dbReference>
<comment type="function">
    <text evidence="4">Lytic transglycosylase with a strong preference for naked glycan strands that lack stem peptides.</text>
</comment>
<name>A0A1F6GSD6_9PROT</name>
<gene>
    <name evidence="4" type="primary">rlpA</name>
    <name evidence="8" type="ORF">A2557_00280</name>
</gene>
<dbReference type="SUPFAM" id="SSF110997">
    <property type="entry name" value="Sporulation related repeat"/>
    <property type="match status" value="1"/>
</dbReference>
<dbReference type="HAMAP" id="MF_02071">
    <property type="entry name" value="RlpA"/>
    <property type="match status" value="1"/>
</dbReference>
<feature type="region of interest" description="Disordered" evidence="6">
    <location>
        <begin position="1"/>
        <end position="43"/>
    </location>
</feature>
<evidence type="ECO:0000256" key="1">
    <source>
        <dbReference type="ARBA" id="ARBA00022729"/>
    </source>
</evidence>
<dbReference type="GO" id="GO:0000270">
    <property type="term" value="P:peptidoglycan metabolic process"/>
    <property type="evidence" value="ECO:0007669"/>
    <property type="project" value="UniProtKB-UniRule"/>
</dbReference>
<dbReference type="GO" id="GO:0071555">
    <property type="term" value="P:cell wall organization"/>
    <property type="evidence" value="ECO:0007669"/>
    <property type="project" value="UniProtKB-KW"/>
</dbReference>
<organism evidence="8 9">
    <name type="scientific">Candidatus Lambdaproteobacteria bacterium RIFOXYD2_FULL_56_26</name>
    <dbReference type="NCBI Taxonomy" id="1817773"/>
    <lineage>
        <taxon>Bacteria</taxon>
        <taxon>Pseudomonadati</taxon>
        <taxon>Pseudomonadota</taxon>
        <taxon>Candidatus Lambdaproteobacteria</taxon>
    </lineage>
</organism>
<comment type="caution">
    <text evidence="8">The sequence shown here is derived from an EMBL/GenBank/DDBJ whole genome shotgun (WGS) entry which is preliminary data.</text>
</comment>
<dbReference type="NCBIfam" id="TIGR00413">
    <property type="entry name" value="rlpA"/>
    <property type="match status" value="1"/>
</dbReference>
<dbReference type="InterPro" id="IPR012997">
    <property type="entry name" value="RplA"/>
</dbReference>
<evidence type="ECO:0000256" key="5">
    <source>
        <dbReference type="RuleBase" id="RU003495"/>
    </source>
</evidence>
<dbReference type="InterPro" id="IPR009009">
    <property type="entry name" value="RlpA-like_DPBB"/>
</dbReference>
<evidence type="ECO:0000313" key="8">
    <source>
        <dbReference type="EMBL" id="OGH01076.1"/>
    </source>
</evidence>
<dbReference type="Gene3D" id="3.30.70.1070">
    <property type="entry name" value="Sporulation related repeat"/>
    <property type="match status" value="1"/>
</dbReference>
<dbReference type="PANTHER" id="PTHR34183:SF1">
    <property type="entry name" value="ENDOLYTIC PEPTIDOGLYCAN TRANSGLYCOSYLASE RLPA"/>
    <property type="match status" value="1"/>
</dbReference>
<dbReference type="EMBL" id="MFNF01000040">
    <property type="protein sequence ID" value="OGH01076.1"/>
    <property type="molecule type" value="Genomic_DNA"/>
</dbReference>
<evidence type="ECO:0000256" key="3">
    <source>
        <dbReference type="ARBA" id="ARBA00023316"/>
    </source>
</evidence>
<keyword evidence="3 4" id="KW-0961">Cell wall biogenesis/degradation</keyword>
<dbReference type="Pfam" id="PF05036">
    <property type="entry name" value="SPOR"/>
    <property type="match status" value="1"/>
</dbReference>
<dbReference type="AlphaFoldDB" id="A0A1F6GSD6"/>
<protein>
    <recommendedName>
        <fullName evidence="4">Endolytic peptidoglycan transglycosylase RlpA</fullName>
        <ecNumber evidence="4">4.2.2.-</ecNumber>
    </recommendedName>
</protein>
<dbReference type="CDD" id="cd22268">
    <property type="entry name" value="DPBB_RlpA-like"/>
    <property type="match status" value="1"/>
</dbReference>
<dbReference type="InterPro" id="IPR007730">
    <property type="entry name" value="SPOR-like_dom"/>
</dbReference>
<dbReference type="InterPro" id="IPR034718">
    <property type="entry name" value="RlpA"/>
</dbReference>
<reference evidence="8 9" key="1">
    <citation type="journal article" date="2016" name="Nat. Commun.">
        <title>Thousands of microbial genomes shed light on interconnected biogeochemical processes in an aquifer system.</title>
        <authorList>
            <person name="Anantharaman K."/>
            <person name="Brown C.T."/>
            <person name="Hug L.A."/>
            <person name="Sharon I."/>
            <person name="Castelle C.J."/>
            <person name="Probst A.J."/>
            <person name="Thomas B.C."/>
            <person name="Singh A."/>
            <person name="Wilkins M.J."/>
            <person name="Karaoz U."/>
            <person name="Brodie E.L."/>
            <person name="Williams K.H."/>
            <person name="Hubbard S.S."/>
            <person name="Banfield J.F."/>
        </authorList>
    </citation>
    <scope>NUCLEOTIDE SEQUENCE [LARGE SCALE GENOMIC DNA]</scope>
</reference>
<evidence type="ECO:0000256" key="2">
    <source>
        <dbReference type="ARBA" id="ARBA00023239"/>
    </source>
</evidence>
<dbReference type="Pfam" id="PF03330">
    <property type="entry name" value="DPBB_1"/>
    <property type="match status" value="1"/>
</dbReference>
<evidence type="ECO:0000256" key="4">
    <source>
        <dbReference type="HAMAP-Rule" id="MF_02071"/>
    </source>
</evidence>
<dbReference type="Gene3D" id="2.40.40.10">
    <property type="entry name" value="RlpA-like domain"/>
    <property type="match status" value="1"/>
</dbReference>
<dbReference type="Proteomes" id="UP000177583">
    <property type="component" value="Unassembled WGS sequence"/>
</dbReference>
<evidence type="ECO:0000256" key="6">
    <source>
        <dbReference type="SAM" id="MobiDB-lite"/>
    </source>
</evidence>
<dbReference type="InterPro" id="IPR036908">
    <property type="entry name" value="RlpA-like_sf"/>
</dbReference>
<proteinExistence type="inferred from homology"/>
<sequence>MSPMEAGNDFVPDFGGDGADSASAEEDFTPSFGGSGSQKSVGKMTEQMVGVGSWYGPGFHGKETANGEKYNQRGMTAAHKILPMDTWVRVTNQENGKSVVVRINDRGPYVDDRIIDLTETAAKKLGYADQGTANVKLTVVRYPKGYDASKGLTPYKQVVVQVAVFKDQDKARSFKRSLASRYGGIPFLVDPKEGSFHVVAGPFEEREQAGRVSSSLKGEGVNNFVRSFRK</sequence>
<feature type="domain" description="SPOR" evidence="7">
    <location>
        <begin position="152"/>
        <end position="230"/>
    </location>
</feature>
<keyword evidence="2 4" id="KW-0456">Lyase</keyword>
<dbReference type="SUPFAM" id="SSF50685">
    <property type="entry name" value="Barwin-like endoglucanases"/>
    <property type="match status" value="1"/>
</dbReference>
<dbReference type="GO" id="GO:0008932">
    <property type="term" value="F:lytic endotransglycosylase activity"/>
    <property type="evidence" value="ECO:0007669"/>
    <property type="project" value="UniProtKB-UniRule"/>
</dbReference>